<feature type="region of interest" description="Disordered" evidence="6">
    <location>
        <begin position="476"/>
        <end position="506"/>
    </location>
</feature>
<feature type="transmembrane region" description="Helical" evidence="7">
    <location>
        <begin position="21"/>
        <end position="45"/>
    </location>
</feature>
<keyword evidence="2 7" id="KW-0812">Transmembrane</keyword>
<dbReference type="PANTHER" id="PTHR31448">
    <property type="entry name" value="MYOSIN-BINDING PROTEIN 2"/>
    <property type="match status" value="1"/>
</dbReference>
<feature type="compositionally biased region" description="Basic and acidic residues" evidence="6">
    <location>
        <begin position="895"/>
        <end position="904"/>
    </location>
</feature>
<feature type="coiled-coil region" evidence="5">
    <location>
        <begin position="917"/>
        <end position="951"/>
    </location>
</feature>
<feature type="domain" description="GTD-binding" evidence="8">
    <location>
        <begin position="629"/>
        <end position="727"/>
    </location>
</feature>
<dbReference type="EMBL" id="MVGT01003118">
    <property type="protein sequence ID" value="OVA05299.1"/>
    <property type="molecule type" value="Genomic_DNA"/>
</dbReference>
<dbReference type="GO" id="GO:0016020">
    <property type="term" value="C:membrane"/>
    <property type="evidence" value="ECO:0007669"/>
    <property type="project" value="UniProtKB-SubCell"/>
</dbReference>
<evidence type="ECO:0000256" key="7">
    <source>
        <dbReference type="SAM" id="Phobius"/>
    </source>
</evidence>
<dbReference type="GO" id="GO:0080115">
    <property type="term" value="F:myosin XI tail binding"/>
    <property type="evidence" value="ECO:0007669"/>
    <property type="project" value="UniProtKB-ARBA"/>
</dbReference>
<dbReference type="InterPro" id="IPR007656">
    <property type="entry name" value="GTD-bd"/>
</dbReference>
<name>A0A200Q4A0_MACCD</name>
<evidence type="ECO:0000256" key="3">
    <source>
        <dbReference type="ARBA" id="ARBA00022989"/>
    </source>
</evidence>
<evidence type="ECO:0000313" key="10">
    <source>
        <dbReference type="Proteomes" id="UP000195402"/>
    </source>
</evidence>
<accession>A0A200Q4A0</accession>
<comment type="caution">
    <text evidence="9">The sequence shown here is derived from an EMBL/GenBank/DDBJ whole genome shotgun (WGS) entry which is preliminary data.</text>
</comment>
<evidence type="ECO:0000256" key="1">
    <source>
        <dbReference type="ARBA" id="ARBA00004167"/>
    </source>
</evidence>
<sequence length="981" mass="108214">MDTRTTPSVKVQKDSRGFPAVLASAVHEWLLIFLLFVNAVFSYFVTKFARSSKLQTPCLLCSRLDHVLGNEKPGFYEGLICDAHKLEISSLVYCRIHDKLADVHDMCEVCLFSFATEKKPTPETNRLLLGKLGNDLGSYLYQDPLLTHTSSEKQCSCCNETWTSRLYDQRLLQAKPIASESSVGHSRVNHRDGLKKRNKKRSGQLKLSYLRNRSFEALSHIGYSELKITSESESEIPFSDEDDASTLAQDGDDFKEEFVAQCVQSESGTTTPLLKTPEDVATEKLISQTTSPVLPVLVPNEPIDVGEPDYLTPVLSVQAASPVLSVVVPNEQIDVGEPDYLTPVQAASPVLSVLVPNEQIDLGEPDYLTPLASSGAIGHGLEELNWHQDEQQADRPAPPELISLDDVPSSFKTAEAFAEASGETLDTVGTGDLNQSVMTETEKVCKLETVSVATTGSCLEMDEVVGVSGETSVDAAVTGKTRQTSPTESGEIHKLESGLTTTSGPGLKTDQGLNDGGPPIPNLVDQTDSLKLFVGNKGSQVSSMFAEQLTPKGSTRVNEDLKLLLSQAARGLESSSNDMSPRAYFQGEDLKNFDSSSSSGMPKRITIERNESGVESLDGSIVSEIEGESVVDRLKRQVEHDRKSMSALYKELEEERNASAIAANQAMAMITRLQEEKASLHMEALQYLRMMEEQAEYDVEALQKANDLLAEREKEMQDLEAELEMYRQKFPDELMVDEIQDSWCDLNGGDVQVDSDLSCSNLPYNSLLSNKSEGTKKFEKLDTGFGDNYMSIVKDSLSEFEDERLYITQCLKKLEKQLHLFSKNGVQVNTSNGGYSGKECHGVNDQEQHHCDEATQHNGQLENDESSSQKDSSLCREDLSVKGSCTSPVGNHQLLSKENHHSDSDAQEDSADRGTNLVALENEVSDLNERLEALEADRSFLEHTINALQNGDEGIQFVQEIAHHLRELRRIGIKRIEQTVT</sequence>
<evidence type="ECO:0000313" key="9">
    <source>
        <dbReference type="EMBL" id="OVA05299.1"/>
    </source>
</evidence>
<dbReference type="FunCoup" id="A0A200Q4A0">
    <property type="interactions" value="364"/>
</dbReference>
<feature type="region of interest" description="Disordered" evidence="6">
    <location>
        <begin position="181"/>
        <end position="201"/>
    </location>
</feature>
<comment type="subcellular location">
    <subcellularLocation>
        <location evidence="1">Membrane</location>
        <topology evidence="1">Single-pass membrane protein</topology>
    </subcellularLocation>
</comment>
<evidence type="ECO:0000256" key="4">
    <source>
        <dbReference type="ARBA" id="ARBA00023136"/>
    </source>
</evidence>
<gene>
    <name evidence="9" type="ORF">BVC80_441g42</name>
</gene>
<reference evidence="9 10" key="1">
    <citation type="journal article" date="2017" name="Mol. Plant">
        <title>The Genome of Medicinal Plant Macleaya cordata Provides New Insights into Benzylisoquinoline Alkaloids Metabolism.</title>
        <authorList>
            <person name="Liu X."/>
            <person name="Liu Y."/>
            <person name="Huang P."/>
            <person name="Ma Y."/>
            <person name="Qing Z."/>
            <person name="Tang Q."/>
            <person name="Cao H."/>
            <person name="Cheng P."/>
            <person name="Zheng Y."/>
            <person name="Yuan Z."/>
            <person name="Zhou Y."/>
            <person name="Liu J."/>
            <person name="Tang Z."/>
            <person name="Zhuo Y."/>
            <person name="Zhang Y."/>
            <person name="Yu L."/>
            <person name="Huang J."/>
            <person name="Yang P."/>
            <person name="Peng Q."/>
            <person name="Zhang J."/>
            <person name="Jiang W."/>
            <person name="Zhang Z."/>
            <person name="Lin K."/>
            <person name="Ro D.K."/>
            <person name="Chen X."/>
            <person name="Xiong X."/>
            <person name="Shang Y."/>
            <person name="Huang S."/>
            <person name="Zeng J."/>
        </authorList>
    </citation>
    <scope>NUCLEOTIDE SEQUENCE [LARGE SCALE GENOMIC DNA]</scope>
    <source>
        <strain evidence="10">cv. BLH2017</strain>
        <tissue evidence="9">Root</tissue>
    </source>
</reference>
<keyword evidence="3 7" id="KW-1133">Transmembrane helix</keyword>
<dbReference type="OrthoDB" id="1047602at2759"/>
<dbReference type="PROSITE" id="PS51775">
    <property type="entry name" value="GTD_BINDING"/>
    <property type="match status" value="1"/>
</dbReference>
<dbReference type="Pfam" id="PF04576">
    <property type="entry name" value="Zein-binding"/>
    <property type="match status" value="1"/>
</dbReference>
<dbReference type="OMA" id="HEEQIIL"/>
<evidence type="ECO:0000256" key="2">
    <source>
        <dbReference type="ARBA" id="ARBA00022692"/>
    </source>
</evidence>
<evidence type="ECO:0000256" key="6">
    <source>
        <dbReference type="SAM" id="MobiDB-lite"/>
    </source>
</evidence>
<dbReference type="PANTHER" id="PTHR31448:SF32">
    <property type="entry name" value="MYOSIN-BINDING PROTEIN 1"/>
    <property type="match status" value="1"/>
</dbReference>
<dbReference type="InterPro" id="IPR039306">
    <property type="entry name" value="MYOB"/>
</dbReference>
<keyword evidence="5" id="KW-0175">Coiled coil</keyword>
<dbReference type="InParanoid" id="A0A200Q4A0"/>
<feature type="coiled-coil region" evidence="5">
    <location>
        <begin position="635"/>
        <end position="729"/>
    </location>
</feature>
<dbReference type="AlphaFoldDB" id="A0A200Q4A0"/>
<protein>
    <submittedName>
        <fullName evidence="9">Zein-binding domain</fullName>
    </submittedName>
</protein>
<organism evidence="9 10">
    <name type="scientific">Macleaya cordata</name>
    <name type="common">Five-seeded plume-poppy</name>
    <name type="synonym">Bocconia cordata</name>
    <dbReference type="NCBI Taxonomy" id="56857"/>
    <lineage>
        <taxon>Eukaryota</taxon>
        <taxon>Viridiplantae</taxon>
        <taxon>Streptophyta</taxon>
        <taxon>Embryophyta</taxon>
        <taxon>Tracheophyta</taxon>
        <taxon>Spermatophyta</taxon>
        <taxon>Magnoliopsida</taxon>
        <taxon>Ranunculales</taxon>
        <taxon>Papaveraceae</taxon>
        <taxon>Papaveroideae</taxon>
        <taxon>Macleaya</taxon>
    </lineage>
</organism>
<dbReference type="Proteomes" id="UP000195402">
    <property type="component" value="Unassembled WGS sequence"/>
</dbReference>
<dbReference type="STRING" id="56857.A0A200Q4A0"/>
<proteinExistence type="predicted"/>
<evidence type="ECO:0000256" key="5">
    <source>
        <dbReference type="SAM" id="Coils"/>
    </source>
</evidence>
<keyword evidence="10" id="KW-1185">Reference proteome</keyword>
<feature type="region of interest" description="Disordered" evidence="6">
    <location>
        <begin position="887"/>
        <end position="912"/>
    </location>
</feature>
<keyword evidence="4 7" id="KW-0472">Membrane</keyword>
<evidence type="ECO:0000259" key="8">
    <source>
        <dbReference type="PROSITE" id="PS51775"/>
    </source>
</evidence>